<dbReference type="EMBL" id="OBEH01000004">
    <property type="protein sequence ID" value="SNZ01157.1"/>
    <property type="molecule type" value="Genomic_DNA"/>
</dbReference>
<evidence type="ECO:0000313" key="5">
    <source>
        <dbReference type="Proteomes" id="UP000219048"/>
    </source>
</evidence>
<reference evidence="5" key="1">
    <citation type="submission" date="2017-09" db="EMBL/GenBank/DDBJ databases">
        <authorList>
            <person name="Varghese N."/>
            <person name="Submissions S."/>
        </authorList>
    </citation>
    <scope>NUCLEOTIDE SEQUENCE [LARGE SCALE GENOMIC DNA]</scope>
    <source>
        <strain evidence="5">DSM 25885</strain>
    </source>
</reference>
<dbReference type="Proteomes" id="UP000219048">
    <property type="component" value="Unassembled WGS sequence"/>
</dbReference>
<accession>A0A285MX80</accession>
<evidence type="ECO:0000259" key="3">
    <source>
        <dbReference type="PROSITE" id="PS52035"/>
    </source>
</evidence>
<dbReference type="InterPro" id="IPR050821">
    <property type="entry name" value="Cytosolic_carboxypeptidase"/>
</dbReference>
<dbReference type="GO" id="GO:0004181">
    <property type="term" value="F:metallocarboxypeptidase activity"/>
    <property type="evidence" value="ECO:0007669"/>
    <property type="project" value="InterPro"/>
</dbReference>
<dbReference type="PANTHER" id="PTHR12756">
    <property type="entry name" value="CYTOSOLIC CARBOXYPEPTIDASE"/>
    <property type="match status" value="1"/>
</dbReference>
<evidence type="ECO:0000313" key="4">
    <source>
        <dbReference type="EMBL" id="SNZ01157.1"/>
    </source>
</evidence>
<dbReference type="InterPro" id="IPR000834">
    <property type="entry name" value="Peptidase_M14"/>
</dbReference>
<organism evidence="4 5">
    <name type="scientific">Flagellimonas pacifica</name>
    <dbReference type="NCBI Taxonomy" id="1247520"/>
    <lineage>
        <taxon>Bacteria</taxon>
        <taxon>Pseudomonadati</taxon>
        <taxon>Bacteroidota</taxon>
        <taxon>Flavobacteriia</taxon>
        <taxon>Flavobacteriales</taxon>
        <taxon>Flavobacteriaceae</taxon>
        <taxon>Flagellimonas</taxon>
    </lineage>
</organism>
<dbReference type="AlphaFoldDB" id="A0A285MX80"/>
<proteinExistence type="inferred from homology"/>
<comment type="similarity">
    <text evidence="2">Belongs to the peptidase M14 family.</text>
</comment>
<dbReference type="Gene3D" id="3.40.630.10">
    <property type="entry name" value="Zn peptidases"/>
    <property type="match status" value="1"/>
</dbReference>
<dbReference type="PANTHER" id="PTHR12756:SF11">
    <property type="entry name" value="CYTOSOLIC CARBOXYPEPTIDASE 1"/>
    <property type="match status" value="1"/>
</dbReference>
<comment type="cofactor">
    <cofactor evidence="1">
        <name>Zn(2+)</name>
        <dbReference type="ChEBI" id="CHEBI:29105"/>
    </cofactor>
</comment>
<dbReference type="GO" id="GO:0008270">
    <property type="term" value="F:zinc ion binding"/>
    <property type="evidence" value="ECO:0007669"/>
    <property type="project" value="InterPro"/>
</dbReference>
<protein>
    <submittedName>
        <fullName evidence="4">Zinc carboxypeptidase</fullName>
    </submittedName>
</protein>
<dbReference type="PROSITE" id="PS52035">
    <property type="entry name" value="PEPTIDASE_M14"/>
    <property type="match status" value="1"/>
</dbReference>
<keyword evidence="4" id="KW-0121">Carboxypeptidase</keyword>
<feature type="active site" description="Proton donor/acceptor" evidence="2">
    <location>
        <position position="385"/>
    </location>
</feature>
<evidence type="ECO:0000256" key="2">
    <source>
        <dbReference type="PROSITE-ProRule" id="PRU01379"/>
    </source>
</evidence>
<dbReference type="GO" id="GO:0006508">
    <property type="term" value="P:proteolysis"/>
    <property type="evidence" value="ECO:0007669"/>
    <property type="project" value="InterPro"/>
</dbReference>
<dbReference type="RefSeq" id="WP_243396981.1">
    <property type="nucleotide sequence ID" value="NZ_OBEH01000004.1"/>
</dbReference>
<keyword evidence="4" id="KW-0378">Hydrolase</keyword>
<dbReference type="CDD" id="cd06237">
    <property type="entry name" value="M14_Nna1-like"/>
    <property type="match status" value="1"/>
</dbReference>
<feature type="domain" description="Peptidase M14" evidence="3">
    <location>
        <begin position="165"/>
        <end position="416"/>
    </location>
</feature>
<sequence length="416" mass="47728">MVSLMRFNRAILVMCFAAIIVSCAGPRRITFTNPVDTKDKPIALQQKRVEFVPEMGIYISNDFPSARLNQLSVKNDSTLILRIQPENAPINNSAYFAFKTWATSNKVVNFQFEYPEGYKHRYVPKYQIARGPWVQADSLMFAVKDSIATLRFNISKDTALIAAQELQTTNNVKDWYTNISQKNSDVSRLKVVGKTHLGKDIPMMDIYKGTKDNKDIIVLLTRQHPPEVTGYLAFQSFLETVLESGELSDAFLEKYRVLAFPLMNPDGVDLGHWRHNAGGVDLNRDWSKYRQPEVYAVAHQIEQIIEEEEVRVLLGLDFHSTWHDVFYTNVERESTNLPNFVSDWFAQLEANIPDYEVNEKSAISTRPVSKGWFLKRFNAVGITYEIGDETPRDFITLKGKVSAYEMMKLLTEQQLK</sequence>
<dbReference type="SUPFAM" id="SSF53187">
    <property type="entry name" value="Zn-dependent exopeptidases"/>
    <property type="match status" value="1"/>
</dbReference>
<name>A0A285MX80_9FLAO</name>
<evidence type="ECO:0000256" key="1">
    <source>
        <dbReference type="ARBA" id="ARBA00001947"/>
    </source>
</evidence>
<gene>
    <name evidence="4" type="ORF">SAMN06265377_2989</name>
</gene>
<keyword evidence="5" id="KW-1185">Reference proteome</keyword>
<dbReference type="SMART" id="SM00631">
    <property type="entry name" value="Zn_pept"/>
    <property type="match status" value="1"/>
</dbReference>
<keyword evidence="4" id="KW-0645">Protease</keyword>
<dbReference type="PROSITE" id="PS51257">
    <property type="entry name" value="PROKAR_LIPOPROTEIN"/>
    <property type="match status" value="1"/>
</dbReference>
<dbReference type="Pfam" id="PF00246">
    <property type="entry name" value="Peptidase_M14"/>
    <property type="match status" value="1"/>
</dbReference>